<keyword evidence="3" id="KW-1185">Reference proteome</keyword>
<proteinExistence type="predicted"/>
<reference evidence="2" key="1">
    <citation type="submission" date="2019-09" db="EMBL/GenBank/DDBJ databases">
        <title>Draft genome information of white flower Hibiscus syriacus.</title>
        <authorList>
            <person name="Kim Y.-M."/>
        </authorList>
    </citation>
    <scope>NUCLEOTIDE SEQUENCE [LARGE SCALE GENOMIC DNA]</scope>
    <source>
        <strain evidence="2">YM2019G1</strain>
    </source>
</reference>
<dbReference type="PROSITE" id="PS50144">
    <property type="entry name" value="MATH"/>
    <property type="match status" value="2"/>
</dbReference>
<dbReference type="PANTHER" id="PTHR46162:SF40">
    <property type="entry name" value="TRAF-LIKE FAMILY PROTEIN"/>
    <property type="match status" value="1"/>
</dbReference>
<dbReference type="Proteomes" id="UP000436088">
    <property type="component" value="Unassembled WGS sequence"/>
</dbReference>
<dbReference type="CDD" id="cd00121">
    <property type="entry name" value="MATH"/>
    <property type="match status" value="2"/>
</dbReference>
<evidence type="ECO:0000259" key="1">
    <source>
        <dbReference type="PROSITE" id="PS50144"/>
    </source>
</evidence>
<sequence>MERCTREIPPAHYSFKIEGFSLLSDTKVEKIESGIFEAGGYKWRMVLYPNGNAKSNGKDFISLYLAIEETKSLPQRWEVNAEFKLFVFDQKENNYLTVQDSGDKRIKRFHEMKTEWGFSKLISLETLKNTSNYGYLCNGSCEFGAEIFVIKPCGKSECLSMIKNPDRSTLTWNLEKFSTLKETSYLSKPFTVGGRKWNLRVYPEGNGDTKGDWLSVYIILSDSDNLPPKGTVYAQYTIRVLDQRRDQHAQKSGKKWFSVANKSWGYDVVRLGDLHEKSKGFVMNDTLIIEAKITLISVTKSSH</sequence>
<dbReference type="InterPro" id="IPR002083">
    <property type="entry name" value="MATH/TRAF_dom"/>
</dbReference>
<evidence type="ECO:0000313" key="2">
    <source>
        <dbReference type="EMBL" id="KAE8721254.1"/>
    </source>
</evidence>
<protein>
    <submittedName>
        <fullName evidence="2">DnaJ protein-like protein 2-like</fullName>
    </submittedName>
</protein>
<dbReference type="EMBL" id="VEPZ02000636">
    <property type="protein sequence ID" value="KAE8721254.1"/>
    <property type="molecule type" value="Genomic_DNA"/>
</dbReference>
<feature type="domain" description="MATH" evidence="1">
    <location>
        <begin position="167"/>
        <end position="293"/>
    </location>
</feature>
<comment type="caution">
    <text evidence="2">The sequence shown here is derived from an EMBL/GenBank/DDBJ whole genome shotgun (WGS) entry which is preliminary data.</text>
</comment>
<dbReference type="Gene3D" id="2.60.210.10">
    <property type="entry name" value="Apoptosis, Tumor Necrosis Factor Receptor Associated Protein 2, Chain A"/>
    <property type="match status" value="2"/>
</dbReference>
<dbReference type="SUPFAM" id="SSF49599">
    <property type="entry name" value="TRAF domain-like"/>
    <property type="match status" value="2"/>
</dbReference>
<evidence type="ECO:0000313" key="3">
    <source>
        <dbReference type="Proteomes" id="UP000436088"/>
    </source>
</evidence>
<dbReference type="InterPro" id="IPR008974">
    <property type="entry name" value="TRAF-like"/>
</dbReference>
<dbReference type="SMART" id="SM00061">
    <property type="entry name" value="MATH"/>
    <property type="match status" value="2"/>
</dbReference>
<dbReference type="PANTHER" id="PTHR46162">
    <property type="entry name" value="TRAF-LIKE FAMILY PROTEIN"/>
    <property type="match status" value="1"/>
</dbReference>
<gene>
    <name evidence="2" type="ORF">F3Y22_tig00016563pilonHSYRG00072</name>
</gene>
<dbReference type="OrthoDB" id="986211at2759"/>
<feature type="domain" description="MATH" evidence="1">
    <location>
        <begin position="10"/>
        <end position="147"/>
    </location>
</feature>
<name>A0A6A3BXD7_HIBSY</name>
<dbReference type="Pfam" id="PF22486">
    <property type="entry name" value="MATH_2"/>
    <property type="match status" value="2"/>
</dbReference>
<dbReference type="AlphaFoldDB" id="A0A6A3BXD7"/>
<accession>A0A6A3BXD7</accession>
<organism evidence="2 3">
    <name type="scientific">Hibiscus syriacus</name>
    <name type="common">Rose of Sharon</name>
    <dbReference type="NCBI Taxonomy" id="106335"/>
    <lineage>
        <taxon>Eukaryota</taxon>
        <taxon>Viridiplantae</taxon>
        <taxon>Streptophyta</taxon>
        <taxon>Embryophyta</taxon>
        <taxon>Tracheophyta</taxon>
        <taxon>Spermatophyta</taxon>
        <taxon>Magnoliopsida</taxon>
        <taxon>eudicotyledons</taxon>
        <taxon>Gunneridae</taxon>
        <taxon>Pentapetalae</taxon>
        <taxon>rosids</taxon>
        <taxon>malvids</taxon>
        <taxon>Malvales</taxon>
        <taxon>Malvaceae</taxon>
        <taxon>Malvoideae</taxon>
        <taxon>Hibiscus</taxon>
    </lineage>
</organism>